<dbReference type="AlphaFoldDB" id="A0A336K4I0"/>
<reference evidence="1 4" key="2">
    <citation type="submission" date="2018-07" db="EMBL/GenBank/DDBJ databases">
        <title>Genomic Encyclopedia of Archaeal and Bacterial Type Strains, Phase II (KMG-II): from individual species to whole genera.</title>
        <authorList>
            <person name="Goeker M."/>
        </authorList>
    </citation>
    <scope>NUCLEOTIDE SEQUENCE [LARGE SCALE GENOMIC DNA]</scope>
    <source>
        <strain evidence="1 4">JA575</strain>
    </source>
</reference>
<dbReference type="EMBL" id="QRDT01000028">
    <property type="protein sequence ID" value="RED26087.1"/>
    <property type="molecule type" value="Genomic_DNA"/>
</dbReference>
<gene>
    <name evidence="1" type="ORF">BJ125_12838</name>
    <name evidence="2" type="ORF">SAMN05892882_12838</name>
</gene>
<reference evidence="2 3" key="1">
    <citation type="submission" date="2017-08" db="EMBL/GenBank/DDBJ databases">
        <authorList>
            <person name="de Groot N.N."/>
        </authorList>
    </citation>
    <scope>NUCLEOTIDE SEQUENCE [LARGE SCALE GENOMIC DNA]</scope>
    <source>
        <strain evidence="2 3">JA575</strain>
    </source>
</reference>
<dbReference type="Proteomes" id="UP000256343">
    <property type="component" value="Unassembled WGS sequence"/>
</dbReference>
<evidence type="ECO:0000313" key="1">
    <source>
        <dbReference type="EMBL" id="RED26087.1"/>
    </source>
</evidence>
<sequence>MPTTKILGENVNRVPSWKQGAGIDPCRVCSPTIESLLQVFRKGVSVAKNVEISDDVTALTCDRPDLVDAEHIGSMFAPIKLIYVIKIFLYDPHPVRLK</sequence>
<keyword evidence="4" id="KW-1185">Reference proteome</keyword>
<name>A0A336K4I0_9BRAD</name>
<accession>A0A336K4I0</accession>
<evidence type="ECO:0000313" key="4">
    <source>
        <dbReference type="Proteomes" id="UP000256343"/>
    </source>
</evidence>
<evidence type="ECO:0000313" key="3">
    <source>
        <dbReference type="Proteomes" id="UP000252631"/>
    </source>
</evidence>
<protein>
    <submittedName>
        <fullName evidence="2">Uncharacterized protein</fullName>
    </submittedName>
</protein>
<dbReference type="Proteomes" id="UP000252631">
    <property type="component" value="Unassembled WGS sequence"/>
</dbReference>
<proteinExistence type="predicted"/>
<evidence type="ECO:0000313" key="2">
    <source>
        <dbReference type="EMBL" id="SSW93011.1"/>
    </source>
</evidence>
<dbReference type="EMBL" id="UFQQ01000028">
    <property type="protein sequence ID" value="SSW93011.1"/>
    <property type="molecule type" value="Genomic_DNA"/>
</dbReference>
<organism evidence="2 3">
    <name type="scientific">Rhodopseudomonas pentothenatexigens</name>
    <dbReference type="NCBI Taxonomy" id="999699"/>
    <lineage>
        <taxon>Bacteria</taxon>
        <taxon>Pseudomonadati</taxon>
        <taxon>Pseudomonadota</taxon>
        <taxon>Alphaproteobacteria</taxon>
        <taxon>Hyphomicrobiales</taxon>
        <taxon>Nitrobacteraceae</taxon>
        <taxon>Rhodopseudomonas</taxon>
    </lineage>
</organism>